<evidence type="ECO:0000313" key="1">
    <source>
        <dbReference type="EMBL" id="NYI46261.1"/>
    </source>
</evidence>
<dbReference type="Proteomes" id="UP000562045">
    <property type="component" value="Unassembled WGS sequence"/>
</dbReference>
<reference evidence="1 2" key="1">
    <citation type="submission" date="2020-07" db="EMBL/GenBank/DDBJ databases">
        <title>Sequencing the genomes of 1000 actinobacteria strains.</title>
        <authorList>
            <person name="Klenk H.-P."/>
        </authorList>
    </citation>
    <scope>NUCLEOTIDE SEQUENCE [LARGE SCALE GENOMIC DNA]</scope>
    <source>
        <strain evidence="1 2">DSM 15131</strain>
    </source>
</reference>
<evidence type="ECO:0008006" key="3">
    <source>
        <dbReference type="Google" id="ProtNLM"/>
    </source>
</evidence>
<accession>A0A7Z0CLY7</accession>
<protein>
    <recommendedName>
        <fullName evidence="3">DUF4288 domain-containing protein</fullName>
    </recommendedName>
</protein>
<organism evidence="1 2">
    <name type="scientific">Nocardioides aromaticivorans</name>
    <dbReference type="NCBI Taxonomy" id="200618"/>
    <lineage>
        <taxon>Bacteria</taxon>
        <taxon>Bacillati</taxon>
        <taxon>Actinomycetota</taxon>
        <taxon>Actinomycetes</taxon>
        <taxon>Propionibacteriales</taxon>
        <taxon>Nocardioidaceae</taxon>
        <taxon>Nocardioides</taxon>
    </lineage>
</organism>
<sequence length="126" mass="13956">MADVDGTGDWYAVRCIFVSRENHSPGSRRLEPGEAAYEERITLWQAASAEAAIALAEAEAEEYADVVECEYTGLAQSYLCEDAPAQGVEVFSLIRRSRLEPDDYLDRHFDTGGEFQRQVTSDQASG</sequence>
<name>A0A7Z0CLY7_9ACTN</name>
<dbReference type="AlphaFoldDB" id="A0A7Z0CLY7"/>
<gene>
    <name evidence="1" type="ORF">BJ993_003341</name>
</gene>
<comment type="caution">
    <text evidence="1">The sequence shown here is derived from an EMBL/GenBank/DDBJ whole genome shotgun (WGS) entry which is preliminary data.</text>
</comment>
<dbReference type="RefSeq" id="WP_179650082.1">
    <property type="nucleotide sequence ID" value="NZ_JACBZM010000001.1"/>
</dbReference>
<proteinExistence type="predicted"/>
<dbReference type="EMBL" id="JACBZM010000001">
    <property type="protein sequence ID" value="NYI46261.1"/>
    <property type="molecule type" value="Genomic_DNA"/>
</dbReference>
<evidence type="ECO:0000313" key="2">
    <source>
        <dbReference type="Proteomes" id="UP000562045"/>
    </source>
</evidence>